<evidence type="ECO:0000259" key="6">
    <source>
        <dbReference type="PROSITE" id="PS50178"/>
    </source>
</evidence>
<evidence type="ECO:0000313" key="7">
    <source>
        <dbReference type="EMBL" id="DAZ99661.1"/>
    </source>
</evidence>
<dbReference type="InterPro" id="IPR036291">
    <property type="entry name" value="NAD(P)-bd_dom_sf"/>
</dbReference>
<dbReference type="InterPro" id="IPR002347">
    <property type="entry name" value="SDR_fam"/>
</dbReference>
<feature type="region of interest" description="Disordered" evidence="5">
    <location>
        <begin position="947"/>
        <end position="1000"/>
    </location>
</feature>
<dbReference type="GO" id="GO:0005737">
    <property type="term" value="C:cytoplasm"/>
    <property type="evidence" value="ECO:0007669"/>
    <property type="project" value="TreeGrafter"/>
</dbReference>
<keyword evidence="2 4" id="KW-0863">Zinc-finger</keyword>
<dbReference type="Pfam" id="PF01363">
    <property type="entry name" value="FYVE"/>
    <property type="match status" value="1"/>
</dbReference>
<gene>
    <name evidence="7" type="ORF">N0F65_001898</name>
</gene>
<keyword evidence="8" id="KW-1185">Reference proteome</keyword>
<dbReference type="Pfam" id="PF00106">
    <property type="entry name" value="adh_short"/>
    <property type="match status" value="1"/>
</dbReference>
<dbReference type="InterPro" id="IPR029057">
    <property type="entry name" value="PRTase-like"/>
</dbReference>
<dbReference type="SUPFAM" id="SSF51735">
    <property type="entry name" value="NAD(P)-binding Rossmann-fold domains"/>
    <property type="match status" value="1"/>
</dbReference>
<dbReference type="SMART" id="SM00064">
    <property type="entry name" value="FYVE"/>
    <property type="match status" value="1"/>
</dbReference>
<feature type="compositionally biased region" description="Basic and acidic residues" evidence="5">
    <location>
        <begin position="978"/>
        <end position="991"/>
    </location>
</feature>
<comment type="caution">
    <text evidence="7">The sequence shown here is derived from an EMBL/GenBank/DDBJ whole genome shotgun (WGS) entry which is preliminary data.</text>
</comment>
<dbReference type="AlphaFoldDB" id="A0AAV2YZ35"/>
<dbReference type="SUPFAM" id="SSF57903">
    <property type="entry name" value="FYVE/PHD zinc finger"/>
    <property type="match status" value="1"/>
</dbReference>
<evidence type="ECO:0000256" key="2">
    <source>
        <dbReference type="ARBA" id="ARBA00022771"/>
    </source>
</evidence>
<dbReference type="InterPro" id="IPR000836">
    <property type="entry name" value="PRTase_dom"/>
</dbReference>
<reference evidence="7" key="2">
    <citation type="journal article" date="2023" name="Microbiol Resour">
        <title>Decontamination and Annotation of the Draft Genome Sequence of the Oomycete Lagenidium giganteum ARSEF 373.</title>
        <authorList>
            <person name="Morgan W.R."/>
            <person name="Tartar A."/>
        </authorList>
    </citation>
    <scope>NUCLEOTIDE SEQUENCE</scope>
    <source>
        <strain evidence="7">ARSEF 373</strain>
    </source>
</reference>
<reference evidence="7" key="1">
    <citation type="submission" date="2022-11" db="EMBL/GenBank/DDBJ databases">
        <authorList>
            <person name="Morgan W.R."/>
            <person name="Tartar A."/>
        </authorList>
    </citation>
    <scope>NUCLEOTIDE SEQUENCE</scope>
    <source>
        <strain evidence="7">ARSEF 373</strain>
    </source>
</reference>
<proteinExistence type="predicted"/>
<evidence type="ECO:0000256" key="1">
    <source>
        <dbReference type="ARBA" id="ARBA00022723"/>
    </source>
</evidence>
<dbReference type="CDD" id="cd06223">
    <property type="entry name" value="PRTases_typeI"/>
    <property type="match status" value="1"/>
</dbReference>
<dbReference type="Gene3D" id="3.30.40.10">
    <property type="entry name" value="Zinc/RING finger domain, C3HC4 (zinc finger)"/>
    <property type="match status" value="1"/>
</dbReference>
<dbReference type="InterPro" id="IPR013083">
    <property type="entry name" value="Znf_RING/FYVE/PHD"/>
</dbReference>
<dbReference type="Proteomes" id="UP001146120">
    <property type="component" value="Unassembled WGS sequence"/>
</dbReference>
<dbReference type="GO" id="GO:0016491">
    <property type="term" value="F:oxidoreductase activity"/>
    <property type="evidence" value="ECO:0007669"/>
    <property type="project" value="TreeGrafter"/>
</dbReference>
<dbReference type="SUPFAM" id="SSF53271">
    <property type="entry name" value="PRTase-like"/>
    <property type="match status" value="1"/>
</dbReference>
<dbReference type="PANTHER" id="PTHR43544:SF2">
    <property type="entry name" value="OXIDOREDUCTASE"/>
    <property type="match status" value="1"/>
</dbReference>
<dbReference type="GO" id="GO:0008270">
    <property type="term" value="F:zinc ion binding"/>
    <property type="evidence" value="ECO:0007669"/>
    <property type="project" value="UniProtKB-KW"/>
</dbReference>
<dbReference type="EMBL" id="DAKRPA010000079">
    <property type="protein sequence ID" value="DAZ99661.1"/>
    <property type="molecule type" value="Genomic_DNA"/>
</dbReference>
<evidence type="ECO:0000313" key="8">
    <source>
        <dbReference type="Proteomes" id="UP001146120"/>
    </source>
</evidence>
<feature type="compositionally biased region" description="Basic and acidic residues" evidence="5">
    <location>
        <begin position="948"/>
        <end position="962"/>
    </location>
</feature>
<dbReference type="Pfam" id="PF13561">
    <property type="entry name" value="adh_short_C2"/>
    <property type="match status" value="1"/>
</dbReference>
<evidence type="ECO:0000256" key="4">
    <source>
        <dbReference type="PROSITE-ProRule" id="PRU00091"/>
    </source>
</evidence>
<dbReference type="CDD" id="cd05233">
    <property type="entry name" value="SDR_c"/>
    <property type="match status" value="1"/>
</dbReference>
<feature type="domain" description="FYVE-type" evidence="6">
    <location>
        <begin position="870"/>
        <end position="936"/>
    </location>
</feature>
<accession>A0AAV2YZ35</accession>
<dbReference type="InterPro" id="IPR051468">
    <property type="entry name" value="Fungal_SecMetab_SDRs"/>
</dbReference>
<dbReference type="Gene3D" id="3.40.50.2020">
    <property type="match status" value="1"/>
</dbReference>
<protein>
    <recommendedName>
        <fullName evidence="6">FYVE-type domain-containing protein</fullName>
    </recommendedName>
</protein>
<dbReference type="InterPro" id="IPR011011">
    <property type="entry name" value="Znf_FYVE_PHD"/>
</dbReference>
<keyword evidence="3" id="KW-0862">Zinc</keyword>
<evidence type="ECO:0000256" key="5">
    <source>
        <dbReference type="SAM" id="MobiDB-lite"/>
    </source>
</evidence>
<dbReference type="Pfam" id="PF14681">
    <property type="entry name" value="UPRTase"/>
    <property type="match status" value="1"/>
</dbReference>
<dbReference type="PANTHER" id="PTHR43544">
    <property type="entry name" value="SHORT-CHAIN DEHYDROGENASE/REDUCTASE"/>
    <property type="match status" value="1"/>
</dbReference>
<feature type="region of interest" description="Disordered" evidence="5">
    <location>
        <begin position="1"/>
        <end position="38"/>
    </location>
</feature>
<dbReference type="Gene3D" id="3.40.50.720">
    <property type="entry name" value="NAD(P)-binding Rossmann-like Domain"/>
    <property type="match status" value="2"/>
</dbReference>
<dbReference type="InterPro" id="IPR000306">
    <property type="entry name" value="Znf_FYVE"/>
</dbReference>
<dbReference type="NCBIfam" id="NF001097">
    <property type="entry name" value="PRK00129.1"/>
    <property type="match status" value="1"/>
</dbReference>
<sequence length="1018" mass="114896">MEQQPPPTSPPQQQQDAPQVDNAAAGADEPEVEEEMPFTPEEMQTCIKVFDMMAKNPSLLWQKNFRLFRKSLAPVSEHMEARKFGGKGRKKYLEDKQLKEEKRARHNQRKMHDKRHINSSLLRRERLKKLETLLEQGKDQMLPLIADGAADDEHVLKSLCTDEEAQNKLDKEEADRAEASKLLGFRSCYACKGRFEKIHHFYDQLCPRCADLNFSKRFQTSDLRGKVALVTGARVKIGFHVALKLLLSGAAVIATTRFPRDAAERFAAHPEYETFKDRLQIFGIDFRDLIHLEQFLDFVLSRYSRLDVVIHNACQTIRRPPTYYKHLVNKETLPLEQSAKNVQLLMHHQEEFHEHVKAMALPAAEGGAIAAGATAPAATVAMSSALKSQVPLIVSDQDDESAFPEGMTDVNGQQIDLRSKNTWLLKMGEVATPEVAEVFAINTLAPFIMNNRLVPLLAKGASDTERKFIVNVSAMEGKFYRYKTPNHPHTNMAKAALNMMTRTCAEDLSKKRIYMNSVDTGWINDENPLEKAHAHAKNANFQTPIDEIDAAARILDPVFDGYNNDKVIFGKFLKDYHETECGAVWRLPLSGSGNREQHTKKRAKASTHTQPPAMKGDTRVDNKKYDLPADSKVWCANHPVLHHKLTKLRDERTDSTVFRHVLREVTFYLGYEATHDLKTSPKDIKTPLGDHKGAELSTSVAIVPILRAGLGMVDAMVDLLPNAYVHHIGMYRNKQSLLPVQYYNKLPKECNCDVAIVMEPVIATAGTIIATVAILKTWGVPKIKVVTTIASKQGLQDLLSKHPEVEVVLGAIDPSLTDEGYIFPGLGDAVNTLESRVPPLLKTRTKDPLDSSWRMHMVNRIRKDGQWVPDVAVNACMLCKTDFSFWNRKHHCRRCGAVVCYACSGNRTKFIFKDICPDKVADEEMRVCDSCIQVIDEKLAEGLQKSLRKNDEASDNQQDHYTEGASSSPQNDEQESAFLKESRPLRPERSTRAVLTMGRYRAEIKESEGNRYIRDNDL</sequence>
<evidence type="ECO:0000256" key="3">
    <source>
        <dbReference type="ARBA" id="ARBA00022833"/>
    </source>
</evidence>
<feature type="region of interest" description="Disordered" evidence="5">
    <location>
        <begin position="591"/>
        <end position="621"/>
    </location>
</feature>
<keyword evidence="1" id="KW-0479">Metal-binding</keyword>
<name>A0AAV2YZ35_9STRA</name>
<dbReference type="InterPro" id="IPR017455">
    <property type="entry name" value="Znf_FYVE-rel"/>
</dbReference>
<feature type="compositionally biased region" description="Pro residues" evidence="5">
    <location>
        <begin position="1"/>
        <end position="10"/>
    </location>
</feature>
<organism evidence="7 8">
    <name type="scientific">Lagenidium giganteum</name>
    <dbReference type="NCBI Taxonomy" id="4803"/>
    <lineage>
        <taxon>Eukaryota</taxon>
        <taxon>Sar</taxon>
        <taxon>Stramenopiles</taxon>
        <taxon>Oomycota</taxon>
        <taxon>Peronosporomycetes</taxon>
        <taxon>Pythiales</taxon>
        <taxon>Pythiaceae</taxon>
    </lineage>
</organism>
<dbReference type="PROSITE" id="PS50178">
    <property type="entry name" value="ZF_FYVE"/>
    <property type="match status" value="1"/>
</dbReference>